<gene>
    <name evidence="3" type="ORF">SEMRO_1214_G253030.1</name>
</gene>
<dbReference type="EMBL" id="CAICTM010001212">
    <property type="protein sequence ID" value="CAB9521612.1"/>
    <property type="molecule type" value="Genomic_DNA"/>
</dbReference>
<feature type="transmembrane region" description="Helical" evidence="2">
    <location>
        <begin position="336"/>
        <end position="357"/>
    </location>
</feature>
<keyword evidence="4" id="KW-1185">Reference proteome</keyword>
<reference evidence="3" key="1">
    <citation type="submission" date="2020-06" db="EMBL/GenBank/DDBJ databases">
        <authorList>
            <consortium name="Plant Systems Biology data submission"/>
        </authorList>
    </citation>
    <scope>NUCLEOTIDE SEQUENCE</scope>
    <source>
        <strain evidence="3">D6</strain>
    </source>
</reference>
<name>A0A9N8EIB4_9STRA</name>
<organism evidence="3 4">
    <name type="scientific">Seminavis robusta</name>
    <dbReference type="NCBI Taxonomy" id="568900"/>
    <lineage>
        <taxon>Eukaryota</taxon>
        <taxon>Sar</taxon>
        <taxon>Stramenopiles</taxon>
        <taxon>Ochrophyta</taxon>
        <taxon>Bacillariophyta</taxon>
        <taxon>Bacillariophyceae</taxon>
        <taxon>Bacillariophycidae</taxon>
        <taxon>Naviculales</taxon>
        <taxon>Naviculaceae</taxon>
        <taxon>Seminavis</taxon>
    </lineage>
</organism>
<sequence>MYTGTNDTGDITAVVLILQLSVLAHILDLIIRVERMPAVWDHEYWALLTNASFTLSFLPLLVLPVLSSSQDIVMSTLSQLESNFLSLVQSQFGVFYLAATFWKLNASFLNTETSCGTILILELLVTYTPPSLVAIMDWTTVAKAAPYLTLLVELILGLGMLYIPWAKKRHNTNPSAATVTRDRWIRNMTVVKATAFHILIFMMPVNSAGGFSLECLSRFIWFFDSEEVEAAMVSANCATYWIRATMISLGMIALRQVATEAPFDVGFFFAGLLGVFYSTLVVKASSTTTTPVHISTTAKSTHNNGAQSAGTNNGNGVTSSTKQPSSSPSRTTYSRLVMSFMMILSILYAFVGPILGIQQMGAPTMYANLRSYNGGNHYLVPTAILGENLLYGGGLVKVIESNSTAINLLVGYMDARVAFPSQVVNVLQPLIRHNNTATTTTTNATATTTPLQIFPMCLFNPHSRNVLMDLYLQSSYNQNPPQLFVPFLYPISGFRKTLEQAMKNQNEVFQIKVQVVQDNNNNGDDSVIIRLTSDGTCEILMMVGNYNKTTKPCNDDNQIARMLLQPYSKERSLWQMLLDKILTPYPELVGFRDEICMA</sequence>
<dbReference type="Proteomes" id="UP001153069">
    <property type="component" value="Unassembled WGS sequence"/>
</dbReference>
<comment type="caution">
    <text evidence="3">The sequence shown here is derived from an EMBL/GenBank/DDBJ whole genome shotgun (WGS) entry which is preliminary data.</text>
</comment>
<feature type="transmembrane region" description="Helical" evidence="2">
    <location>
        <begin position="116"/>
        <end position="138"/>
    </location>
</feature>
<feature type="transmembrane region" description="Helical" evidence="2">
    <location>
        <begin position="184"/>
        <end position="203"/>
    </location>
</feature>
<feature type="transmembrane region" description="Helical" evidence="2">
    <location>
        <begin position="12"/>
        <end position="31"/>
    </location>
</feature>
<keyword evidence="2" id="KW-0472">Membrane</keyword>
<feature type="compositionally biased region" description="Low complexity" evidence="1">
    <location>
        <begin position="318"/>
        <end position="330"/>
    </location>
</feature>
<feature type="transmembrane region" description="Helical" evidence="2">
    <location>
        <begin position="43"/>
        <end position="64"/>
    </location>
</feature>
<dbReference type="AlphaFoldDB" id="A0A9N8EIB4"/>
<accession>A0A9N8EIB4</accession>
<protein>
    <submittedName>
        <fullName evidence="3">Uncharacterized protein</fullName>
    </submittedName>
</protein>
<feature type="transmembrane region" description="Helical" evidence="2">
    <location>
        <begin position="84"/>
        <end position="104"/>
    </location>
</feature>
<feature type="region of interest" description="Disordered" evidence="1">
    <location>
        <begin position="296"/>
        <end position="330"/>
    </location>
</feature>
<keyword evidence="2" id="KW-0812">Transmembrane</keyword>
<evidence type="ECO:0000256" key="1">
    <source>
        <dbReference type="SAM" id="MobiDB-lite"/>
    </source>
</evidence>
<evidence type="ECO:0000313" key="3">
    <source>
        <dbReference type="EMBL" id="CAB9521612.1"/>
    </source>
</evidence>
<keyword evidence="2" id="KW-1133">Transmembrane helix</keyword>
<evidence type="ECO:0000256" key="2">
    <source>
        <dbReference type="SAM" id="Phobius"/>
    </source>
</evidence>
<dbReference type="OrthoDB" id="201659at2759"/>
<feature type="transmembrane region" description="Helical" evidence="2">
    <location>
        <begin position="265"/>
        <end position="282"/>
    </location>
</feature>
<feature type="compositionally biased region" description="Polar residues" evidence="1">
    <location>
        <begin position="298"/>
        <end position="317"/>
    </location>
</feature>
<proteinExistence type="predicted"/>
<evidence type="ECO:0000313" key="4">
    <source>
        <dbReference type="Proteomes" id="UP001153069"/>
    </source>
</evidence>
<feature type="transmembrane region" description="Helical" evidence="2">
    <location>
        <begin position="144"/>
        <end position="163"/>
    </location>
</feature>